<dbReference type="SUPFAM" id="SSF58104">
    <property type="entry name" value="Methyl-accepting chemotaxis protein (MCP) signaling domain"/>
    <property type="match status" value="1"/>
</dbReference>
<comment type="caution">
    <text evidence="9">The sequence shown here is derived from an EMBL/GenBank/DDBJ whole genome shotgun (WGS) entry which is preliminary data.</text>
</comment>
<dbReference type="Proteomes" id="UP001371218">
    <property type="component" value="Unassembled WGS sequence"/>
</dbReference>
<keyword evidence="5" id="KW-0472">Membrane</keyword>
<gene>
    <name evidence="9" type="ORF">AACH06_23165</name>
</gene>
<evidence type="ECO:0000256" key="2">
    <source>
        <dbReference type="ARBA" id="ARBA00029447"/>
    </source>
</evidence>
<dbReference type="Pfam" id="PF13188">
    <property type="entry name" value="PAS_8"/>
    <property type="match status" value="1"/>
</dbReference>
<feature type="transmembrane region" description="Helical" evidence="5">
    <location>
        <begin position="318"/>
        <end position="337"/>
    </location>
</feature>
<dbReference type="PANTHER" id="PTHR43531:SF11">
    <property type="entry name" value="METHYL-ACCEPTING CHEMOTAXIS PROTEIN 3"/>
    <property type="match status" value="1"/>
</dbReference>
<keyword evidence="5" id="KW-0812">Transmembrane</keyword>
<evidence type="ECO:0000256" key="4">
    <source>
        <dbReference type="SAM" id="MobiDB-lite"/>
    </source>
</evidence>
<dbReference type="Gene3D" id="6.10.340.10">
    <property type="match status" value="1"/>
</dbReference>
<keyword evidence="10" id="KW-1185">Reference proteome</keyword>
<dbReference type="Gene3D" id="1.10.287.950">
    <property type="entry name" value="Methyl-accepting chemotaxis protein"/>
    <property type="match status" value="1"/>
</dbReference>
<feature type="compositionally biased region" description="Low complexity" evidence="4">
    <location>
        <begin position="809"/>
        <end position="842"/>
    </location>
</feature>
<comment type="similarity">
    <text evidence="2">Belongs to the methyl-accepting chemotaxis (MCP) protein family.</text>
</comment>
<feature type="domain" description="HAMP" evidence="8">
    <location>
        <begin position="338"/>
        <end position="390"/>
    </location>
</feature>
<dbReference type="InterPro" id="IPR035965">
    <property type="entry name" value="PAS-like_dom_sf"/>
</dbReference>
<dbReference type="InterPro" id="IPR051310">
    <property type="entry name" value="MCP_chemotaxis"/>
</dbReference>
<dbReference type="Pfam" id="PF00672">
    <property type="entry name" value="HAMP"/>
    <property type="match status" value="1"/>
</dbReference>
<dbReference type="PROSITE" id="PS50112">
    <property type="entry name" value="PAS"/>
    <property type="match status" value="1"/>
</dbReference>
<evidence type="ECO:0000313" key="9">
    <source>
        <dbReference type="EMBL" id="MEK8033733.1"/>
    </source>
</evidence>
<accession>A0ABU9BZ64</accession>
<dbReference type="SUPFAM" id="SSF158472">
    <property type="entry name" value="HAMP domain-like"/>
    <property type="match status" value="1"/>
</dbReference>
<dbReference type="InterPro" id="IPR004089">
    <property type="entry name" value="MCPsignal_dom"/>
</dbReference>
<protein>
    <submittedName>
        <fullName evidence="9">Methyl-accepting chemotaxis protein</fullName>
    </submittedName>
</protein>
<dbReference type="PROSITE" id="PS50111">
    <property type="entry name" value="CHEMOTAXIS_TRANSDUC_2"/>
    <property type="match status" value="1"/>
</dbReference>
<dbReference type="PROSITE" id="PS50885">
    <property type="entry name" value="HAMP"/>
    <property type="match status" value="1"/>
</dbReference>
<dbReference type="InterPro" id="IPR004090">
    <property type="entry name" value="Chemotax_Me-accpt_rcpt"/>
</dbReference>
<keyword evidence="3" id="KW-0807">Transducer</keyword>
<dbReference type="Gene3D" id="3.30.450.20">
    <property type="entry name" value="PAS domain"/>
    <property type="match status" value="1"/>
</dbReference>
<evidence type="ECO:0000259" key="8">
    <source>
        <dbReference type="PROSITE" id="PS50885"/>
    </source>
</evidence>
<feature type="region of interest" description="Disordered" evidence="4">
    <location>
        <begin position="809"/>
        <end position="865"/>
    </location>
</feature>
<evidence type="ECO:0000256" key="5">
    <source>
        <dbReference type="SAM" id="Phobius"/>
    </source>
</evidence>
<dbReference type="SMART" id="SM00304">
    <property type="entry name" value="HAMP"/>
    <property type="match status" value="2"/>
</dbReference>
<feature type="compositionally biased region" description="Acidic residues" evidence="4">
    <location>
        <begin position="856"/>
        <end position="865"/>
    </location>
</feature>
<dbReference type="EMBL" id="JBBUTG010000019">
    <property type="protein sequence ID" value="MEK8033733.1"/>
    <property type="molecule type" value="Genomic_DNA"/>
</dbReference>
<dbReference type="PANTHER" id="PTHR43531">
    <property type="entry name" value="PROTEIN ICFG"/>
    <property type="match status" value="1"/>
</dbReference>
<feature type="domain" description="Methyl-accepting transducer" evidence="6">
    <location>
        <begin position="572"/>
        <end position="787"/>
    </location>
</feature>
<evidence type="ECO:0000313" key="10">
    <source>
        <dbReference type="Proteomes" id="UP001371218"/>
    </source>
</evidence>
<dbReference type="SUPFAM" id="SSF55785">
    <property type="entry name" value="PYP-like sensor domain (PAS domain)"/>
    <property type="match status" value="1"/>
</dbReference>
<dbReference type="InterPro" id="IPR003660">
    <property type="entry name" value="HAMP_dom"/>
</dbReference>
<organism evidence="9 10">
    <name type="scientific">Ideonella lacteola</name>
    <dbReference type="NCBI Taxonomy" id="2984193"/>
    <lineage>
        <taxon>Bacteria</taxon>
        <taxon>Pseudomonadati</taxon>
        <taxon>Pseudomonadota</taxon>
        <taxon>Betaproteobacteria</taxon>
        <taxon>Burkholderiales</taxon>
        <taxon>Sphaerotilaceae</taxon>
        <taxon>Ideonella</taxon>
    </lineage>
</organism>
<dbReference type="SMART" id="SM00283">
    <property type="entry name" value="MA"/>
    <property type="match status" value="1"/>
</dbReference>
<evidence type="ECO:0000256" key="3">
    <source>
        <dbReference type="PROSITE-ProRule" id="PRU00284"/>
    </source>
</evidence>
<name>A0ABU9BZ64_9BURK</name>
<keyword evidence="5" id="KW-1133">Transmembrane helix</keyword>
<evidence type="ECO:0000256" key="1">
    <source>
        <dbReference type="ARBA" id="ARBA00022500"/>
    </source>
</evidence>
<dbReference type="PRINTS" id="PR00260">
    <property type="entry name" value="CHEMTRNSDUCR"/>
</dbReference>
<keyword evidence="1" id="KW-0145">Chemotaxis</keyword>
<sequence>MKNILRRMKLWQKFAALGVIGTVMCAVPLAQLLKYKQDEVTVARAEAEGMGPAKLAHKLIMQVDHHQQLAMRLALGDDRADAEMRRAASDVKDTFDKLDKTLGELKYEGAGENAGKARTAWDKARSASESGKAAINEIGDAHGSVVDGLLALLDDIADGSGLALDPAADSYNLMTALMDHLPRAVNEATTLRAMGTQVMHNKQVSAVDRVALQNEIERITYFFDRGLGQVTHAMHMNKDLEEALTAPLNKAKAETAKLTAAINDLAAKGRDGISEQAFQAVGAAAVEAQDQLLEAGANTLEAILTVRVDSITRTRNTLIGSMALMALLAVGLVVAIVRSVTRPLGRAVEAATAVAEGDLSMKLDDSGTDEAGQLLSQFVRMQNAIRERNDRDTKQMQEMSRIRQALDAVSANVMMADADSKIIYMNRSVLSMMKRNEAALRQGLPGFDVERLIGQSFDNFHRNPAHQRSLLGGLKSEHKVQIKVAGLSFSLIANPIFDSAGTRLGTVVEWGDRTEEVAAEQEISAMVNGASQGDFSQRIDTSGKAPFFASLGSLFNELVSTVSKTIVEVRAAAEQLTSASSQVSSTSQALSQSASEQAASLEETTASLQEMAASVKQNSDNATVTDGMASKAAKEAIEGGEAVGQTVEAMKSIAKKISIIDDIAYQTNLLALNAAIEAARAGEHGKGFAVVAAEVRKLAERSQVAAQEIGQLASESVGTAERAGALLGEIVPSINKTSNLVQEIAAASAEQSNGIGQVTNAMNHLNTSTQQNASASEQLSATAEELSAQATQLQELMAYFRLADDGAGAPAPMASSGGSRRASPAGSSQAVQRARQAAAQREAGGRRGKGGAQVDSVDEEAFAPF</sequence>
<feature type="domain" description="PAS" evidence="7">
    <location>
        <begin position="398"/>
        <end position="433"/>
    </location>
</feature>
<evidence type="ECO:0000259" key="6">
    <source>
        <dbReference type="PROSITE" id="PS50111"/>
    </source>
</evidence>
<dbReference type="InterPro" id="IPR000014">
    <property type="entry name" value="PAS"/>
</dbReference>
<dbReference type="CDD" id="cd11386">
    <property type="entry name" value="MCP_signal"/>
    <property type="match status" value="1"/>
</dbReference>
<dbReference type="RefSeq" id="WP_341428153.1">
    <property type="nucleotide sequence ID" value="NZ_JBBUTG010000019.1"/>
</dbReference>
<evidence type="ECO:0000259" key="7">
    <source>
        <dbReference type="PROSITE" id="PS50112"/>
    </source>
</evidence>
<dbReference type="Pfam" id="PF00015">
    <property type="entry name" value="MCPsignal"/>
    <property type="match status" value="1"/>
</dbReference>
<reference evidence="9 10" key="1">
    <citation type="submission" date="2024-04" db="EMBL/GenBank/DDBJ databases">
        <title>Novel species of the genus Ideonella isolated from streams.</title>
        <authorList>
            <person name="Lu H."/>
        </authorList>
    </citation>
    <scope>NUCLEOTIDE SEQUENCE [LARGE SCALE GENOMIC DNA]</scope>
    <source>
        <strain evidence="9 10">DXS29W</strain>
    </source>
</reference>
<proteinExistence type="inferred from homology"/>